<keyword evidence="1" id="KW-0732">Signal</keyword>
<accession>A0AAV3F1E2</accession>
<feature type="signal peptide" evidence="1">
    <location>
        <begin position="1"/>
        <end position="19"/>
    </location>
</feature>
<dbReference type="EMBL" id="AGEE01000033">
    <property type="protein sequence ID" value="EHO09191.1"/>
    <property type="molecule type" value="Genomic_DNA"/>
</dbReference>
<feature type="chain" id="PRO_5043808407" description="C1q domain-containing protein" evidence="1">
    <location>
        <begin position="20"/>
        <end position="271"/>
    </location>
</feature>
<comment type="caution">
    <text evidence="2">The sequence shown here is derived from an EMBL/GenBank/DDBJ whole genome shotgun (WGS) entry which is preliminary data.</text>
</comment>
<evidence type="ECO:0008006" key="4">
    <source>
        <dbReference type="Google" id="ProtNLM"/>
    </source>
</evidence>
<dbReference type="RefSeq" id="WP_006264063.1">
    <property type="nucleotide sequence ID" value="NZ_JH590838.1"/>
</dbReference>
<protein>
    <recommendedName>
        <fullName evidence="4">C1q domain-containing protein</fullName>
    </recommendedName>
</protein>
<reference evidence="2 3" key="1">
    <citation type="submission" date="2011-11" db="EMBL/GenBank/DDBJ databases">
        <title>The Genome Sequence of Myroides odoratimimus CIP 101113.</title>
        <authorList>
            <person name="Earl A."/>
            <person name="Ward D."/>
            <person name="Feldgarden M."/>
            <person name="Gevers D."/>
            <person name="Huys G."/>
            <person name="Young S.K."/>
            <person name="Zeng Q."/>
            <person name="Gargeya S."/>
            <person name="Fitzgerald M."/>
            <person name="Haas B."/>
            <person name="Abouelleil A."/>
            <person name="Alvarado L."/>
            <person name="Arachchi H.M."/>
            <person name="Berlin A."/>
            <person name="Brown A."/>
            <person name="Chapman S.B."/>
            <person name="Chen Z."/>
            <person name="Dunbar C."/>
            <person name="Freedman E."/>
            <person name="Gearin G."/>
            <person name="Goldberg J."/>
            <person name="Griggs A."/>
            <person name="Gujja S."/>
            <person name="Heiman D."/>
            <person name="Howarth C."/>
            <person name="Larson L."/>
            <person name="Lui A."/>
            <person name="MacDonald P.J.P."/>
            <person name="Montmayeur A."/>
            <person name="Murphy C."/>
            <person name="Neiman D."/>
            <person name="Pearson M."/>
            <person name="Priest M."/>
            <person name="Roberts A."/>
            <person name="Saif S."/>
            <person name="Shea T."/>
            <person name="Shenoy N."/>
            <person name="Sisk P."/>
            <person name="Stolte C."/>
            <person name="Sykes S."/>
            <person name="Wortman J."/>
            <person name="Nusbaum C."/>
            <person name="Birren B."/>
        </authorList>
    </citation>
    <scope>NUCLEOTIDE SEQUENCE [LARGE SCALE GENOMIC DNA]</scope>
    <source>
        <strain evidence="2 3">CIP 101113</strain>
    </source>
</reference>
<dbReference type="AlphaFoldDB" id="A0AAV3F1E2"/>
<name>A0AAV3F1E2_9FLAO</name>
<evidence type="ECO:0000256" key="1">
    <source>
        <dbReference type="SAM" id="SignalP"/>
    </source>
</evidence>
<gene>
    <name evidence="2" type="ORF">HMPREF9715_02479</name>
</gene>
<evidence type="ECO:0000313" key="2">
    <source>
        <dbReference type="EMBL" id="EHO09191.1"/>
    </source>
</evidence>
<dbReference type="InterPro" id="IPR008983">
    <property type="entry name" value="Tumour_necrosis_fac-like_dom"/>
</dbReference>
<dbReference type="Proteomes" id="UP000004834">
    <property type="component" value="Unassembled WGS sequence"/>
</dbReference>
<proteinExistence type="predicted"/>
<evidence type="ECO:0000313" key="3">
    <source>
        <dbReference type="Proteomes" id="UP000004834"/>
    </source>
</evidence>
<dbReference type="Gene3D" id="2.60.120.40">
    <property type="match status" value="1"/>
</dbReference>
<organism evidence="2 3">
    <name type="scientific">Myroides odoratimimus CIP 101113</name>
    <dbReference type="NCBI Taxonomy" id="883154"/>
    <lineage>
        <taxon>Bacteria</taxon>
        <taxon>Pseudomonadati</taxon>
        <taxon>Bacteroidota</taxon>
        <taxon>Flavobacteriia</taxon>
        <taxon>Flavobacteriales</taxon>
        <taxon>Flavobacteriaceae</taxon>
        <taxon>Myroides</taxon>
    </lineage>
</organism>
<dbReference type="SUPFAM" id="SSF49842">
    <property type="entry name" value="TNF-like"/>
    <property type="match status" value="1"/>
</dbReference>
<sequence>MKKKLVITLSLLANIGLYAQTGINTPRPLAVFHVDGKGDNNLTGPLTPAQIANDVVVTAEGNLGIGTINPTNKLVIDNGTGANTGLKLPNGAGAGAVLTANADGSTYWDKSSTQSINFTSVIFSTGRSKDFYGSKTSWGLLNIFTTISIDNIKNVYGEIYGWNVQNQRFVVPKTGKYRITLTVFFNDVQTSYTDNWRVIIAKNGEQKPIIGMPFMSVFSQRVQQLTTINGIIDLNKDDYFEIKVANITDSSRPVKIYGGESHTILSIEPIS</sequence>